<sequence length="335" mass="38026">MPNTVKTTLLTDYYKKRGFSEEQAGMAVQAMMHYMSYLDGIDCTYDVSSVAEMKTYLSKLVEQSLNSEETLLALARYSYLTDKTDVYIYFTGILGIAGIVHNLAEHAERVAGPEIRKRVFENAAIPPAGSPPEAILDVTRRIVKRLREELPEDQCKRALTANVHDIPVESFTEARKRFMEAPSIDAYLADHHARLVATLQDHADSGQVWYEQIITPQVVAFVRDNPEIQAGVRKGNKITLSKIPYNPDAWLDEKDPDKKRYLACHCPMARSSLLEPGKEIPSVWCHCSAGYEKLRFDVIFEQDVEVELLECVLSGAERCRFAITIPPEFMEEYRP</sequence>
<comment type="caution">
    <text evidence="1">The sequence shown here is derived from an EMBL/GenBank/DDBJ whole genome shotgun (WGS) entry which is preliminary data.</text>
</comment>
<protein>
    <submittedName>
        <fullName evidence="1">Uncharacterized protein</fullName>
    </submittedName>
</protein>
<evidence type="ECO:0000313" key="2">
    <source>
        <dbReference type="Proteomes" id="UP000777784"/>
    </source>
</evidence>
<dbReference type="Proteomes" id="UP000777784">
    <property type="component" value="Unassembled WGS sequence"/>
</dbReference>
<gene>
    <name evidence="1" type="ORF">KJ970_19195</name>
</gene>
<reference evidence="1" key="1">
    <citation type="submission" date="2021-05" db="EMBL/GenBank/DDBJ databases">
        <title>Energy efficiency and biological interactions define the core microbiome of deep oligotrophic groundwater.</title>
        <authorList>
            <person name="Mehrshad M."/>
            <person name="Lopez-Fernandez M."/>
            <person name="Bell E."/>
            <person name="Bernier-Latmani R."/>
            <person name="Bertilsson S."/>
            <person name="Dopson M."/>
        </authorList>
    </citation>
    <scope>NUCLEOTIDE SEQUENCE</scope>
    <source>
        <strain evidence="1">Modern_marine.mb.64</strain>
    </source>
</reference>
<organism evidence="1 2">
    <name type="scientific">Eiseniibacteriota bacterium</name>
    <dbReference type="NCBI Taxonomy" id="2212470"/>
    <lineage>
        <taxon>Bacteria</taxon>
        <taxon>Candidatus Eiseniibacteriota</taxon>
    </lineage>
</organism>
<evidence type="ECO:0000313" key="1">
    <source>
        <dbReference type="EMBL" id="MBU2693047.1"/>
    </source>
</evidence>
<dbReference type="Pfam" id="PF19641">
    <property type="entry name" value="DUF6144"/>
    <property type="match status" value="1"/>
</dbReference>
<accession>A0A948S0I8</accession>
<dbReference type="InterPro" id="IPR046142">
    <property type="entry name" value="DUF6144"/>
</dbReference>
<dbReference type="AlphaFoldDB" id="A0A948S0I8"/>
<name>A0A948S0I8_UNCEI</name>
<proteinExistence type="predicted"/>
<dbReference type="EMBL" id="JAHJDP010000109">
    <property type="protein sequence ID" value="MBU2693047.1"/>
    <property type="molecule type" value="Genomic_DNA"/>
</dbReference>